<sequence length="346" mass="40171">MTRRKNSRKSKKPKSLSPAERGALFYSNVKAWESEEQAKPSADETESASSMPSSVQQQSPTKRRRLSHAPFTAVSQDIFVNSLLPYCPKASFRLICRAANDKILAEKAFLEAYIAHPARADWWDDFIQVPQHTKQLTSAWAISDKRGPLPFPWRKVLCMSDEDRLAFNKECLWLFCHLQRCKEMDAKLGDHLTFLKQSSYPLHPLIVDLDQLLSRTFNPRKKFIYTSFGTKSCKKLPEETENPCAMAFNNGMRFLESFLFEKDNEEYKEFWEMQLGLRDDEPKMINAQKVYRELKEATEARYDDVCALNFDFPESEGMNLWVQCGTKMIGDKKFLFGFGVQSYPYH</sequence>
<feature type="region of interest" description="Disordered" evidence="1">
    <location>
        <begin position="1"/>
        <end position="22"/>
    </location>
</feature>
<feature type="compositionally biased region" description="Basic residues" evidence="1">
    <location>
        <begin position="1"/>
        <end position="14"/>
    </location>
</feature>
<organism evidence="2">
    <name type="scientific">Percolomonas cosmopolitus</name>
    <dbReference type="NCBI Taxonomy" id="63605"/>
    <lineage>
        <taxon>Eukaryota</taxon>
        <taxon>Discoba</taxon>
        <taxon>Heterolobosea</taxon>
        <taxon>Tetramitia</taxon>
        <taxon>Eutetramitia</taxon>
        <taxon>Percolomonadidae</taxon>
        <taxon>Percolomonas</taxon>
    </lineage>
</organism>
<reference evidence="2" key="1">
    <citation type="submission" date="2021-01" db="EMBL/GenBank/DDBJ databases">
        <authorList>
            <person name="Corre E."/>
            <person name="Pelletier E."/>
            <person name="Niang G."/>
            <person name="Scheremetjew M."/>
            <person name="Finn R."/>
            <person name="Kale V."/>
            <person name="Holt S."/>
            <person name="Cochrane G."/>
            <person name="Meng A."/>
            <person name="Brown T."/>
            <person name="Cohen L."/>
        </authorList>
    </citation>
    <scope>NUCLEOTIDE SEQUENCE</scope>
    <source>
        <strain evidence="2">WS</strain>
    </source>
</reference>
<proteinExistence type="predicted"/>
<accession>A0A7S1KS45</accession>
<feature type="region of interest" description="Disordered" evidence="1">
    <location>
        <begin position="34"/>
        <end position="67"/>
    </location>
</feature>
<dbReference type="EMBL" id="HBGD01008494">
    <property type="protein sequence ID" value="CAD9083729.1"/>
    <property type="molecule type" value="Transcribed_RNA"/>
</dbReference>
<name>A0A7S1KS45_9EUKA</name>
<dbReference type="AlphaFoldDB" id="A0A7S1KS45"/>
<evidence type="ECO:0000256" key="1">
    <source>
        <dbReference type="SAM" id="MobiDB-lite"/>
    </source>
</evidence>
<protein>
    <submittedName>
        <fullName evidence="2">Uncharacterized protein</fullName>
    </submittedName>
</protein>
<feature type="compositionally biased region" description="Low complexity" evidence="1">
    <location>
        <begin position="47"/>
        <end position="59"/>
    </location>
</feature>
<gene>
    <name evidence="2" type="ORF">PCOS0759_LOCUS6983</name>
</gene>
<evidence type="ECO:0000313" key="2">
    <source>
        <dbReference type="EMBL" id="CAD9083729.1"/>
    </source>
</evidence>